<dbReference type="SUPFAM" id="SSF53335">
    <property type="entry name" value="S-adenosyl-L-methionine-dependent methyltransferases"/>
    <property type="match status" value="1"/>
</dbReference>
<gene>
    <name evidence="1" type="ORF">BWY04_00265</name>
</gene>
<dbReference type="AlphaFoldDB" id="A0A1V5ZQQ4"/>
<comment type="caution">
    <text evidence="1">The sequence shown here is derived from an EMBL/GenBank/DDBJ whole genome shotgun (WGS) entry which is preliminary data.</text>
</comment>
<dbReference type="InterPro" id="IPR029063">
    <property type="entry name" value="SAM-dependent_MTases_sf"/>
</dbReference>
<protein>
    <submittedName>
        <fullName evidence="1">Uncharacterized protein</fullName>
    </submittedName>
</protein>
<accession>A0A1V5ZQQ4</accession>
<evidence type="ECO:0000313" key="1">
    <source>
        <dbReference type="EMBL" id="OQB42386.1"/>
    </source>
</evidence>
<name>A0A1V5ZQQ4_9BACT</name>
<reference evidence="1" key="1">
    <citation type="submission" date="2017-02" db="EMBL/GenBank/DDBJ databases">
        <title>Delving into the versatile metabolic prowess of the omnipresent phylum Bacteroidetes.</title>
        <authorList>
            <person name="Nobu M.K."/>
            <person name="Mei R."/>
            <person name="Narihiro T."/>
            <person name="Kuroda K."/>
            <person name="Liu W.-T."/>
        </authorList>
    </citation>
    <scope>NUCLEOTIDE SEQUENCE</scope>
    <source>
        <strain evidence="1">ADurb.Bin160</strain>
    </source>
</reference>
<dbReference type="Proteomes" id="UP000485621">
    <property type="component" value="Unassembled WGS sequence"/>
</dbReference>
<dbReference type="Gene3D" id="3.40.50.150">
    <property type="entry name" value="Vaccinia Virus protein VP39"/>
    <property type="match status" value="1"/>
</dbReference>
<organism evidence="1">
    <name type="scientific">candidate division CPR1 bacterium ADurb.Bin160</name>
    <dbReference type="NCBI Taxonomy" id="1852826"/>
    <lineage>
        <taxon>Bacteria</taxon>
        <taxon>candidate division CPR1</taxon>
    </lineage>
</organism>
<sequence length="112" mass="12817">MADYFGESYQDEYYIRDCAAGTGNLLAGLMNKYNIYASTLDMADVQVMKEMADLKTANLLKEHIFQFDFLNDSFDKLPQSLQTIIKDPEKRKKLIIYINPPYAEATNAKTVT</sequence>
<proteinExistence type="predicted"/>
<dbReference type="EMBL" id="MWDB01000003">
    <property type="protein sequence ID" value="OQB42386.1"/>
    <property type="molecule type" value="Genomic_DNA"/>
</dbReference>